<dbReference type="GO" id="GO:0016787">
    <property type="term" value="F:hydrolase activity"/>
    <property type="evidence" value="ECO:0007669"/>
    <property type="project" value="UniProtKB-KW"/>
</dbReference>
<dbReference type="InterPro" id="IPR019819">
    <property type="entry name" value="Carboxylesterase_B_CS"/>
</dbReference>
<comment type="similarity">
    <text evidence="1 3">Belongs to the type-B carboxylesterase/lipase family.</text>
</comment>
<dbReference type="Pfam" id="PF00135">
    <property type="entry name" value="COesterase"/>
    <property type="match status" value="1"/>
</dbReference>
<dbReference type="STRING" id="1182545.A0A072PU37"/>
<evidence type="ECO:0000256" key="1">
    <source>
        <dbReference type="ARBA" id="ARBA00005964"/>
    </source>
</evidence>
<proteinExistence type="inferred from homology"/>
<gene>
    <name evidence="5" type="ORF">A1O9_00811</name>
</gene>
<dbReference type="ESTHER" id="9euro-a0a072pu37">
    <property type="family name" value="Fungal_carboxylesterase_lipase"/>
</dbReference>
<feature type="signal peptide" evidence="3">
    <location>
        <begin position="1"/>
        <end position="16"/>
    </location>
</feature>
<organism evidence="5 6">
    <name type="scientific">Exophiala aquamarina CBS 119918</name>
    <dbReference type="NCBI Taxonomy" id="1182545"/>
    <lineage>
        <taxon>Eukaryota</taxon>
        <taxon>Fungi</taxon>
        <taxon>Dikarya</taxon>
        <taxon>Ascomycota</taxon>
        <taxon>Pezizomycotina</taxon>
        <taxon>Eurotiomycetes</taxon>
        <taxon>Chaetothyriomycetidae</taxon>
        <taxon>Chaetothyriales</taxon>
        <taxon>Herpotrichiellaceae</taxon>
        <taxon>Exophiala</taxon>
    </lineage>
</organism>
<dbReference type="Proteomes" id="UP000027920">
    <property type="component" value="Unassembled WGS sequence"/>
</dbReference>
<evidence type="ECO:0000259" key="4">
    <source>
        <dbReference type="Pfam" id="PF00135"/>
    </source>
</evidence>
<dbReference type="OrthoDB" id="408631at2759"/>
<dbReference type="Gene3D" id="3.40.50.1820">
    <property type="entry name" value="alpha/beta hydrolase"/>
    <property type="match status" value="1"/>
</dbReference>
<reference evidence="5 6" key="1">
    <citation type="submission" date="2013-03" db="EMBL/GenBank/DDBJ databases">
        <title>The Genome Sequence of Exophiala aquamarina CBS 119918.</title>
        <authorList>
            <consortium name="The Broad Institute Genomics Platform"/>
            <person name="Cuomo C."/>
            <person name="de Hoog S."/>
            <person name="Gorbushina A."/>
            <person name="Walker B."/>
            <person name="Young S.K."/>
            <person name="Zeng Q."/>
            <person name="Gargeya S."/>
            <person name="Fitzgerald M."/>
            <person name="Haas B."/>
            <person name="Abouelleil A."/>
            <person name="Allen A.W."/>
            <person name="Alvarado L."/>
            <person name="Arachchi H.M."/>
            <person name="Berlin A.M."/>
            <person name="Chapman S.B."/>
            <person name="Gainer-Dewar J."/>
            <person name="Goldberg J."/>
            <person name="Griggs A."/>
            <person name="Gujja S."/>
            <person name="Hansen M."/>
            <person name="Howarth C."/>
            <person name="Imamovic A."/>
            <person name="Ireland A."/>
            <person name="Larimer J."/>
            <person name="McCowan C."/>
            <person name="Murphy C."/>
            <person name="Pearson M."/>
            <person name="Poon T.W."/>
            <person name="Priest M."/>
            <person name="Roberts A."/>
            <person name="Saif S."/>
            <person name="Shea T."/>
            <person name="Sisk P."/>
            <person name="Sykes S."/>
            <person name="Wortman J."/>
            <person name="Nusbaum C."/>
            <person name="Birren B."/>
        </authorList>
    </citation>
    <scope>NUCLEOTIDE SEQUENCE [LARGE SCALE GENOMIC DNA]</scope>
    <source>
        <strain evidence="5 6">CBS 119918</strain>
    </source>
</reference>
<feature type="chain" id="PRO_5005104308" description="Carboxylic ester hydrolase" evidence="3">
    <location>
        <begin position="17"/>
        <end position="552"/>
    </location>
</feature>
<dbReference type="RefSeq" id="XP_013265428.1">
    <property type="nucleotide sequence ID" value="XM_013409974.1"/>
</dbReference>
<dbReference type="InterPro" id="IPR019826">
    <property type="entry name" value="Carboxylesterase_B_AS"/>
</dbReference>
<accession>A0A072PU37</accession>
<dbReference type="EC" id="3.1.1.-" evidence="3"/>
<evidence type="ECO:0000256" key="3">
    <source>
        <dbReference type="RuleBase" id="RU361235"/>
    </source>
</evidence>
<dbReference type="VEuPathDB" id="FungiDB:A1O9_00811"/>
<feature type="domain" description="Carboxylesterase type B" evidence="4">
    <location>
        <begin position="35"/>
        <end position="507"/>
    </location>
</feature>
<dbReference type="PROSITE" id="PS00122">
    <property type="entry name" value="CARBOXYLESTERASE_B_1"/>
    <property type="match status" value="1"/>
</dbReference>
<dbReference type="PANTHER" id="PTHR11559">
    <property type="entry name" value="CARBOXYLESTERASE"/>
    <property type="match status" value="1"/>
</dbReference>
<dbReference type="InterPro" id="IPR050309">
    <property type="entry name" value="Type-B_Carboxylest/Lipase"/>
</dbReference>
<evidence type="ECO:0000256" key="2">
    <source>
        <dbReference type="ARBA" id="ARBA00022801"/>
    </source>
</evidence>
<keyword evidence="3" id="KW-0732">Signal</keyword>
<protein>
    <recommendedName>
        <fullName evidence="3">Carboxylic ester hydrolase</fullName>
        <ecNumber evidence="3">3.1.1.-</ecNumber>
    </recommendedName>
</protein>
<dbReference type="PROSITE" id="PS00941">
    <property type="entry name" value="CARBOXYLESTERASE_B_2"/>
    <property type="match status" value="1"/>
</dbReference>
<dbReference type="EMBL" id="AMGV01000001">
    <property type="protein sequence ID" value="KEF62838.1"/>
    <property type="molecule type" value="Genomic_DNA"/>
</dbReference>
<evidence type="ECO:0000313" key="6">
    <source>
        <dbReference type="Proteomes" id="UP000027920"/>
    </source>
</evidence>
<dbReference type="GeneID" id="25275762"/>
<dbReference type="SUPFAM" id="SSF53474">
    <property type="entry name" value="alpha/beta-Hydrolases"/>
    <property type="match status" value="1"/>
</dbReference>
<dbReference type="HOGENOM" id="CLU_006586_10_7_1"/>
<comment type="caution">
    <text evidence="5">The sequence shown here is derived from an EMBL/GenBank/DDBJ whole genome shotgun (WGS) entry which is preliminary data.</text>
</comment>
<keyword evidence="6" id="KW-1185">Reference proteome</keyword>
<keyword evidence="2 3" id="KW-0378">Hydrolase</keyword>
<sequence length="552" mass="60092">MLILFWLLCLLTTGTAVEPLVSLKYAGYRGVPLANGITQWLGIRYAAAPLGPLRFAAPQDPPLFDDVQPADKHGPVCLATGDNPENTATSEDCLFLDVFAPTNAAPDSKLPVYFFIQGGGFNSLSNANYNGSGLISAAEHEIVVVTFNYRVGPYGFIASQEISDSPSATVNNGLRDQRKALEWVQRYISQFGGDPDHVVLGGDSAGAASIALHLTAYGGRNDELFHGAAAESVSFATILTVEESQYQYDNFVARVGCSGSTTSTSNVNTLSCLRSKPAEELQAQNHNIPYPGSRNPPLFMWNPVLDSELIQYYTYDAFARGDFIKVPVIFGDDTNGGTVFTPRRTCTQAQSNGFLHDQFPYLTTAHLERINSLFPNHGPEFPDSGPFWRQVSNAYGDLRYMCPNLFISAAFARHGSPAANWHYRFNVRDAALIAQGLGVPHTVEIAAIWGPENVHSCPTSFRPGGPNAWVVPLIQSYWTSFIRTLDPNVHRLQGSPEWKPFTSVAGAAVDDQATPQNRLLFNTSESTGMETVGAAKRGACLYFSSIGVEIRQ</sequence>
<name>A0A072PU37_9EURO</name>
<evidence type="ECO:0000313" key="5">
    <source>
        <dbReference type="EMBL" id="KEF62838.1"/>
    </source>
</evidence>
<dbReference type="InterPro" id="IPR002018">
    <property type="entry name" value="CarbesteraseB"/>
</dbReference>
<dbReference type="InterPro" id="IPR029058">
    <property type="entry name" value="AB_hydrolase_fold"/>
</dbReference>
<dbReference type="AlphaFoldDB" id="A0A072PU37"/>